<sequence>MGSPLLRIAMPPTAAPAPFASYWQAGYEGADHVNHAGRPLDMNDATGHLQQARADYTLLHEFGIRTVRESAGWRLCERDGRFDFSSLTSRLQAAQELGLQICWTFCHYGWPDDVDIYGPDFVPRFVRYCAQLATFLAPYVGPEPVYSPINEISFQSWGLSVHMFRCKSMEHPQADEEGKRQLVRATIAACDAIRAITPGARFLQCDPLIHVIAAADHPDWRAQAAGWRSSQFDAWDMLCGRREPELGGAERYLDIVGGNVYHSNQWESGTNLRLWWHLDDPRRQPLHHMLIELQQRYQRPLLLAETSHVGSGRGVWIRQMAEQAALAVQHGVDLRGICLYPTIDRPDWDNAEHWHKSGLWDVDLHSTPPLARLPVPAYATALHQAIRLTNHLCYPATLLHPPTTNSPHGQRESTMQTMIVFCHLRWDFVYQRPQQLLSRLAQHYHILFVEEPIYHDGPAYMQTSTPAPNVTVCQPHTPVAAAGFHDDQIPQLQPLLAELPGFNEQPLVWFYTPMALPLLPPNAGLVVYDCMDELSAFKNPPKQLLQRETALLKRADLVFTGGPSLYEAKRSRHAHAYCFASSVDAVHFHQALDRSNGHPLHNDIPHPRLGYYGVIDERFDAGLLAALADAHPEWQLVLVGPVVKIDPATLPQRQNIHYLGQQSYNVLPQFLAGWDVCLLPFALNDATRYISPTKVLEYMAAELPSVSTAITDVERPYGDIVAIGHDHAEFIAACEAALALDEAQRAALAQRMRAVVEQTSWESTAAQMHALLQQPPPSSAAVAGQPAAATAKVTAAVAATPAAVPPGSNISPKRPPNAVGCVIIGGGPTGLSAAYHLGADSVLLERNASVGGWCRSIKDKGFTFDYAGHIMFSNDPYVLKLYDILLGDNQHWQMREAWVYSKQVYTRYPFQGALYGLPPPVIKECIVGAIESRYGLAGGAPRCDDSKVEDCCADGTADIANSDAGSTVAQAENFENFIYRVWGAGIAKHFAIPYNKKIWTVPLKEMETSWLGGRVPLPDLGQIIEGALEPVAKPMGPNARFGYPLKGGFQALMNGFLPHLRGKVELNAEVVQVLPQEHTVVLADGRRRAYGKLISTMPLPQLVQLCGANVPAPVQAAAQGLRHVSIRCVNIGINRANITDKHWIYYPEDSIFHRIFVQGNASQECNAPGGFGFTCEISYSPWKPLPVDGDELIARCIADCIKVGFIRADDQVVTSNQVDMPYAYVVYDHARAHNVATVRAWMEQHDIELAGRYSEWEYYNSDHAFLAGKKAAERVRDARAVKAG</sequence>
<dbReference type="GO" id="GO:0016491">
    <property type="term" value="F:oxidoreductase activity"/>
    <property type="evidence" value="ECO:0007669"/>
    <property type="project" value="InterPro"/>
</dbReference>
<protein>
    <submittedName>
        <fullName evidence="2">NAD(P)-binding protein</fullName>
    </submittedName>
</protein>
<accession>A0A7X4GQB1</accession>
<evidence type="ECO:0000259" key="1">
    <source>
        <dbReference type="Pfam" id="PF01593"/>
    </source>
</evidence>
<dbReference type="GO" id="GO:0005829">
    <property type="term" value="C:cytosol"/>
    <property type="evidence" value="ECO:0007669"/>
    <property type="project" value="TreeGrafter"/>
</dbReference>
<dbReference type="InterPro" id="IPR036188">
    <property type="entry name" value="FAD/NAD-bd_sf"/>
</dbReference>
<dbReference type="Gene3D" id="3.20.20.80">
    <property type="entry name" value="Glycosidases"/>
    <property type="match status" value="1"/>
</dbReference>
<evidence type="ECO:0000313" key="2">
    <source>
        <dbReference type="EMBL" id="MYM66722.1"/>
    </source>
</evidence>
<dbReference type="SUPFAM" id="SSF51905">
    <property type="entry name" value="FAD/NAD(P)-binding domain"/>
    <property type="match status" value="1"/>
</dbReference>
<comment type="caution">
    <text evidence="2">The sequence shown here is derived from an EMBL/GenBank/DDBJ whole genome shotgun (WGS) entry which is preliminary data.</text>
</comment>
<dbReference type="EMBL" id="WWCK01000002">
    <property type="protein sequence ID" value="MYM66722.1"/>
    <property type="molecule type" value="Genomic_DNA"/>
</dbReference>
<evidence type="ECO:0000313" key="3">
    <source>
        <dbReference type="Proteomes" id="UP000450012"/>
    </source>
</evidence>
<organism evidence="2 3">
    <name type="scientific">Duganella rivi</name>
    <dbReference type="NCBI Taxonomy" id="2666083"/>
    <lineage>
        <taxon>Bacteria</taxon>
        <taxon>Pseudomonadati</taxon>
        <taxon>Pseudomonadota</taxon>
        <taxon>Betaproteobacteria</taxon>
        <taxon>Burkholderiales</taxon>
        <taxon>Oxalobacteraceae</taxon>
        <taxon>Telluria group</taxon>
        <taxon>Duganella</taxon>
    </lineage>
</organism>
<name>A0A7X4GQB1_9BURK</name>
<dbReference type="PANTHER" id="PTHR21197">
    <property type="entry name" value="UDP-GALACTOPYRANOSE MUTASE"/>
    <property type="match status" value="1"/>
</dbReference>
<proteinExistence type="predicted"/>
<dbReference type="InterPro" id="IPR017853">
    <property type="entry name" value="GH"/>
</dbReference>
<keyword evidence="3" id="KW-1185">Reference proteome</keyword>
<feature type="domain" description="Amine oxidase" evidence="1">
    <location>
        <begin position="1039"/>
        <end position="1275"/>
    </location>
</feature>
<dbReference type="Gene3D" id="3.50.50.60">
    <property type="entry name" value="FAD/NAD(P)-binding domain"/>
    <property type="match status" value="1"/>
</dbReference>
<reference evidence="2 3" key="1">
    <citation type="submission" date="2019-12" db="EMBL/GenBank/DDBJ databases">
        <title>Novel species isolated from a subtropical stream in China.</title>
        <authorList>
            <person name="Lu H."/>
        </authorList>
    </citation>
    <scope>NUCLEOTIDE SEQUENCE [LARGE SCALE GENOMIC DNA]</scope>
    <source>
        <strain evidence="2 3">FT55W</strain>
    </source>
</reference>
<dbReference type="GO" id="GO:0008767">
    <property type="term" value="F:UDP-galactopyranose mutase activity"/>
    <property type="evidence" value="ECO:0007669"/>
    <property type="project" value="TreeGrafter"/>
</dbReference>
<dbReference type="Pfam" id="PF13450">
    <property type="entry name" value="NAD_binding_8"/>
    <property type="match status" value="1"/>
</dbReference>
<dbReference type="SUPFAM" id="SSF51445">
    <property type="entry name" value="(Trans)glycosidases"/>
    <property type="match status" value="1"/>
</dbReference>
<dbReference type="Gene3D" id="3.40.50.2000">
    <property type="entry name" value="Glycogen Phosphorylase B"/>
    <property type="match status" value="1"/>
</dbReference>
<dbReference type="InterPro" id="IPR002937">
    <property type="entry name" value="Amino_oxidase"/>
</dbReference>
<dbReference type="Pfam" id="PF13692">
    <property type="entry name" value="Glyco_trans_1_4"/>
    <property type="match status" value="1"/>
</dbReference>
<gene>
    <name evidence="2" type="ORF">GTP45_07760</name>
</gene>
<dbReference type="Proteomes" id="UP000450012">
    <property type="component" value="Unassembled WGS sequence"/>
</dbReference>
<dbReference type="PANTHER" id="PTHR21197:SF0">
    <property type="entry name" value="UDP-GALACTOPYRANOSE MUTASE"/>
    <property type="match status" value="1"/>
</dbReference>
<dbReference type="Pfam" id="PF01593">
    <property type="entry name" value="Amino_oxidase"/>
    <property type="match status" value="1"/>
</dbReference>
<dbReference type="GO" id="GO:0050660">
    <property type="term" value="F:flavin adenine dinucleotide binding"/>
    <property type="evidence" value="ECO:0007669"/>
    <property type="project" value="TreeGrafter"/>
</dbReference>
<dbReference type="SUPFAM" id="SSF53756">
    <property type="entry name" value="UDP-Glycosyltransferase/glycogen phosphorylase"/>
    <property type="match status" value="1"/>
</dbReference>